<accession>A0A8J6IYR5</accession>
<keyword evidence="8" id="KW-0472">Membrane</keyword>
<gene>
    <name evidence="10" type="ORF">H8S11_11025</name>
</gene>
<dbReference type="RefSeq" id="WP_147571126.1">
    <property type="nucleotide sequence ID" value="NZ_JACOPO010000007.1"/>
</dbReference>
<evidence type="ECO:0000256" key="1">
    <source>
        <dbReference type="ARBA" id="ARBA00000085"/>
    </source>
</evidence>
<comment type="subcellular location">
    <subcellularLocation>
        <location evidence="2">Membrane</location>
    </subcellularLocation>
</comment>
<sequence length="420" mass="46752">MIRSLRRRFLLIAMLSLLGTLAVLCTAIGLGAHYTATSRADRAITLLYENDGVFPAPAETHDPAAAFGFHITQETPFETRYFIVELTADQEVRGVDIDHIAAVDRQAVVESINEILSSDRPRGYANYYRYGIFHHEDGGSTIVVLDCFLQLQFAYNALRITVIVAISCAVIVFLLLMLLSKRAVRPFVENLERQKRFVTDASHELKTPLAILAADVELLRQPNTEQKWIDSAQAQITRMDKLIKNLVELARTEETIEDSAVTSFSLSEVAQASAEGFQPLAEAEGKRLEAHIPPAVELRGVQENMFRLFSILLDNAVKYCDPGGTIRLSLGQRGRNIYLSVSNPCAGADTAQLPRWFDRFYRADSSRARATGGYGIGLSTARAIVSRHRGRITNRCENGQVTFSVVIPQFPKVRKSAVHR</sequence>
<dbReference type="Pfam" id="PF00512">
    <property type="entry name" value="HisKA"/>
    <property type="match status" value="1"/>
</dbReference>
<dbReference type="EMBL" id="JACOPO010000007">
    <property type="protein sequence ID" value="MBC5723340.1"/>
    <property type="molecule type" value="Genomic_DNA"/>
</dbReference>
<dbReference type="Gene3D" id="3.30.565.10">
    <property type="entry name" value="Histidine kinase-like ATPase, C-terminal domain"/>
    <property type="match status" value="1"/>
</dbReference>
<evidence type="ECO:0000256" key="8">
    <source>
        <dbReference type="SAM" id="Phobius"/>
    </source>
</evidence>
<dbReference type="GO" id="GO:0004721">
    <property type="term" value="F:phosphoprotein phosphatase activity"/>
    <property type="evidence" value="ECO:0007669"/>
    <property type="project" value="TreeGrafter"/>
</dbReference>
<keyword evidence="5" id="KW-0808">Transferase</keyword>
<comment type="caution">
    <text evidence="10">The sequence shown here is derived from an EMBL/GenBank/DDBJ whole genome shotgun (WGS) entry which is preliminary data.</text>
</comment>
<dbReference type="GO" id="GO:0005886">
    <property type="term" value="C:plasma membrane"/>
    <property type="evidence" value="ECO:0007669"/>
    <property type="project" value="TreeGrafter"/>
</dbReference>
<dbReference type="PANTHER" id="PTHR45453:SF1">
    <property type="entry name" value="PHOSPHATE REGULON SENSOR PROTEIN PHOR"/>
    <property type="match status" value="1"/>
</dbReference>
<keyword evidence="7" id="KW-0902">Two-component regulatory system</keyword>
<dbReference type="InterPro" id="IPR050351">
    <property type="entry name" value="BphY/WalK/GraS-like"/>
</dbReference>
<dbReference type="SMART" id="SM00388">
    <property type="entry name" value="HisKA"/>
    <property type="match status" value="1"/>
</dbReference>
<dbReference type="InterPro" id="IPR003594">
    <property type="entry name" value="HATPase_dom"/>
</dbReference>
<proteinExistence type="predicted"/>
<dbReference type="SUPFAM" id="SSF55874">
    <property type="entry name" value="ATPase domain of HSP90 chaperone/DNA topoisomerase II/histidine kinase"/>
    <property type="match status" value="1"/>
</dbReference>
<evidence type="ECO:0000256" key="4">
    <source>
        <dbReference type="ARBA" id="ARBA00022553"/>
    </source>
</evidence>
<dbReference type="GO" id="GO:0000155">
    <property type="term" value="F:phosphorelay sensor kinase activity"/>
    <property type="evidence" value="ECO:0007669"/>
    <property type="project" value="InterPro"/>
</dbReference>
<dbReference type="InterPro" id="IPR036890">
    <property type="entry name" value="HATPase_C_sf"/>
</dbReference>
<dbReference type="PROSITE" id="PS50109">
    <property type="entry name" value="HIS_KIN"/>
    <property type="match status" value="1"/>
</dbReference>
<organism evidence="10 11">
    <name type="scientific">Flintibacter hominis</name>
    <dbReference type="NCBI Taxonomy" id="2763048"/>
    <lineage>
        <taxon>Bacteria</taxon>
        <taxon>Bacillati</taxon>
        <taxon>Bacillota</taxon>
        <taxon>Clostridia</taxon>
        <taxon>Eubacteriales</taxon>
        <taxon>Flintibacter</taxon>
    </lineage>
</organism>
<evidence type="ECO:0000259" key="9">
    <source>
        <dbReference type="PROSITE" id="PS50109"/>
    </source>
</evidence>
<evidence type="ECO:0000256" key="2">
    <source>
        <dbReference type="ARBA" id="ARBA00004370"/>
    </source>
</evidence>
<keyword evidence="4" id="KW-0597">Phosphoprotein</keyword>
<keyword evidence="8" id="KW-0812">Transmembrane</keyword>
<dbReference type="GO" id="GO:0016036">
    <property type="term" value="P:cellular response to phosphate starvation"/>
    <property type="evidence" value="ECO:0007669"/>
    <property type="project" value="TreeGrafter"/>
</dbReference>
<dbReference type="AlphaFoldDB" id="A0A8J6IYR5"/>
<evidence type="ECO:0000313" key="11">
    <source>
        <dbReference type="Proteomes" id="UP000628736"/>
    </source>
</evidence>
<reference evidence="10" key="1">
    <citation type="submission" date="2020-08" db="EMBL/GenBank/DDBJ databases">
        <title>Genome public.</title>
        <authorList>
            <person name="Liu C."/>
            <person name="Sun Q."/>
        </authorList>
    </citation>
    <scope>NUCLEOTIDE SEQUENCE</scope>
    <source>
        <strain evidence="10">NSJ-23</strain>
    </source>
</reference>
<dbReference type="EC" id="2.7.13.3" evidence="3"/>
<name>A0A8J6IYR5_9FIRM</name>
<evidence type="ECO:0000256" key="3">
    <source>
        <dbReference type="ARBA" id="ARBA00012438"/>
    </source>
</evidence>
<evidence type="ECO:0000256" key="6">
    <source>
        <dbReference type="ARBA" id="ARBA00022777"/>
    </source>
</evidence>
<dbReference type="Proteomes" id="UP000628736">
    <property type="component" value="Unassembled WGS sequence"/>
</dbReference>
<dbReference type="Gene3D" id="1.10.287.130">
    <property type="match status" value="1"/>
</dbReference>
<feature type="domain" description="Histidine kinase" evidence="9">
    <location>
        <begin position="200"/>
        <end position="411"/>
    </location>
</feature>
<dbReference type="SUPFAM" id="SSF47384">
    <property type="entry name" value="Homodimeric domain of signal transducing histidine kinase"/>
    <property type="match status" value="1"/>
</dbReference>
<keyword evidence="6" id="KW-0418">Kinase</keyword>
<protein>
    <recommendedName>
        <fullName evidence="3">histidine kinase</fullName>
        <ecNumber evidence="3">2.7.13.3</ecNumber>
    </recommendedName>
</protein>
<evidence type="ECO:0000256" key="7">
    <source>
        <dbReference type="ARBA" id="ARBA00023012"/>
    </source>
</evidence>
<keyword evidence="8" id="KW-1133">Transmembrane helix</keyword>
<dbReference type="Pfam" id="PF02518">
    <property type="entry name" value="HATPase_c"/>
    <property type="match status" value="1"/>
</dbReference>
<comment type="catalytic activity">
    <reaction evidence="1">
        <text>ATP + protein L-histidine = ADP + protein N-phospho-L-histidine.</text>
        <dbReference type="EC" id="2.7.13.3"/>
    </reaction>
</comment>
<dbReference type="CDD" id="cd00082">
    <property type="entry name" value="HisKA"/>
    <property type="match status" value="1"/>
</dbReference>
<feature type="transmembrane region" description="Helical" evidence="8">
    <location>
        <begin position="157"/>
        <end position="179"/>
    </location>
</feature>
<dbReference type="InterPro" id="IPR036097">
    <property type="entry name" value="HisK_dim/P_sf"/>
</dbReference>
<evidence type="ECO:0000313" key="10">
    <source>
        <dbReference type="EMBL" id="MBC5723340.1"/>
    </source>
</evidence>
<dbReference type="SMART" id="SM00387">
    <property type="entry name" value="HATPase_c"/>
    <property type="match status" value="1"/>
</dbReference>
<dbReference type="InterPro" id="IPR005467">
    <property type="entry name" value="His_kinase_dom"/>
</dbReference>
<evidence type="ECO:0000256" key="5">
    <source>
        <dbReference type="ARBA" id="ARBA00022679"/>
    </source>
</evidence>
<dbReference type="InterPro" id="IPR003661">
    <property type="entry name" value="HisK_dim/P_dom"/>
</dbReference>
<dbReference type="PANTHER" id="PTHR45453">
    <property type="entry name" value="PHOSPHATE REGULON SENSOR PROTEIN PHOR"/>
    <property type="match status" value="1"/>
</dbReference>
<keyword evidence="11" id="KW-1185">Reference proteome</keyword>